<dbReference type="PANTHER" id="PTHR21294:SF8">
    <property type="entry name" value="ELECTRON TRANSFER FLAVOPROTEIN SUBUNIT BETA"/>
    <property type="match status" value="1"/>
</dbReference>
<name>A0A109JGK6_9BRAD</name>
<dbReference type="Gene3D" id="3.40.50.620">
    <property type="entry name" value="HUPs"/>
    <property type="match status" value="1"/>
</dbReference>
<evidence type="ECO:0000256" key="1">
    <source>
        <dbReference type="ARBA" id="ARBA00007557"/>
    </source>
</evidence>
<evidence type="ECO:0000313" key="5">
    <source>
        <dbReference type="EMBL" id="KWV48496.1"/>
    </source>
</evidence>
<protein>
    <recommendedName>
        <fullName evidence="4">Electron transfer flavoprotein alpha/beta-subunit N-terminal domain-containing protein</fullName>
    </recommendedName>
</protein>
<dbReference type="EMBL" id="LNCU01000107">
    <property type="protein sequence ID" value="KWV48496.1"/>
    <property type="molecule type" value="Genomic_DNA"/>
</dbReference>
<comment type="similarity">
    <text evidence="1">Belongs to the ETF beta-subunit/FixA family.</text>
</comment>
<gene>
    <name evidence="5" type="ORF">AS156_18675</name>
</gene>
<keyword evidence="6" id="KW-1185">Reference proteome</keyword>
<organism evidence="5 6">
    <name type="scientific">Bradyrhizobium macuxiense</name>
    <dbReference type="NCBI Taxonomy" id="1755647"/>
    <lineage>
        <taxon>Bacteria</taxon>
        <taxon>Pseudomonadati</taxon>
        <taxon>Pseudomonadota</taxon>
        <taxon>Alphaproteobacteria</taxon>
        <taxon>Hyphomicrobiales</taxon>
        <taxon>Nitrobacteraceae</taxon>
        <taxon>Bradyrhizobium</taxon>
    </lineage>
</organism>
<reference evidence="5 6" key="1">
    <citation type="submission" date="2015-11" db="EMBL/GenBank/DDBJ databases">
        <title>Draft Genome Sequence of the Strain BR 10303 (Bradyrhizobium sp.) isolated from nodules of Centrolobium paraense.</title>
        <authorList>
            <person name="Zelli J.E."/>
            <person name="Simoes-Araujo J.L."/>
            <person name="Barauna A.C."/>
            <person name="Silva K."/>
        </authorList>
    </citation>
    <scope>NUCLEOTIDE SEQUENCE [LARGE SCALE GENOMIC DNA]</scope>
    <source>
        <strain evidence="5 6">BR 10303</strain>
    </source>
</reference>
<dbReference type="PIRSF" id="PIRSF000090">
    <property type="entry name" value="Beta-ETF"/>
    <property type="match status" value="1"/>
</dbReference>
<comment type="caution">
    <text evidence="5">The sequence shown here is derived from an EMBL/GenBank/DDBJ whole genome shotgun (WGS) entry which is preliminary data.</text>
</comment>
<dbReference type="PANTHER" id="PTHR21294">
    <property type="entry name" value="ELECTRON TRANSFER FLAVOPROTEIN BETA-SUBUNIT"/>
    <property type="match status" value="1"/>
</dbReference>
<dbReference type="InterPro" id="IPR012255">
    <property type="entry name" value="ETF_b"/>
</dbReference>
<proteinExistence type="inferred from homology"/>
<dbReference type="OrthoDB" id="9804960at2"/>
<accession>A0A109JGK6</accession>
<dbReference type="Pfam" id="PF01012">
    <property type="entry name" value="ETF"/>
    <property type="match status" value="1"/>
</dbReference>
<evidence type="ECO:0000313" key="6">
    <source>
        <dbReference type="Proteomes" id="UP000057737"/>
    </source>
</evidence>
<dbReference type="SMART" id="SM00893">
    <property type="entry name" value="ETF"/>
    <property type="match status" value="1"/>
</dbReference>
<dbReference type="GO" id="GO:0009055">
    <property type="term" value="F:electron transfer activity"/>
    <property type="evidence" value="ECO:0007669"/>
    <property type="project" value="InterPro"/>
</dbReference>
<dbReference type="SUPFAM" id="SSF52402">
    <property type="entry name" value="Adenine nucleotide alpha hydrolases-like"/>
    <property type="match status" value="1"/>
</dbReference>
<dbReference type="AlphaFoldDB" id="A0A109JGK6"/>
<evidence type="ECO:0000256" key="2">
    <source>
        <dbReference type="ARBA" id="ARBA00022448"/>
    </source>
</evidence>
<keyword evidence="2" id="KW-0813">Transport</keyword>
<dbReference type="InterPro" id="IPR014729">
    <property type="entry name" value="Rossmann-like_a/b/a_fold"/>
</dbReference>
<feature type="domain" description="Electron transfer flavoprotein alpha/beta-subunit N-terminal" evidence="4">
    <location>
        <begin position="23"/>
        <end position="215"/>
    </location>
</feature>
<evidence type="ECO:0000256" key="3">
    <source>
        <dbReference type="ARBA" id="ARBA00022982"/>
    </source>
</evidence>
<dbReference type="Proteomes" id="UP000057737">
    <property type="component" value="Unassembled WGS sequence"/>
</dbReference>
<sequence length="259" mass="27779">MKIITFVKHVPSSGATPRIAVTKRGIEEEGLAYEANETDLYAIEEALYQRFVHQGTVTAVTIGPRRAQAALHVAYAKGVDHGIHVLTEGSHGTDTALNVAAAAEVVKKQGFDLIFTGIQADDDLQGLFGIALAEHLGIPVISAVTQVNVSADKKTAVVTRELGGGYKEEFEVDLPCLCTVQFGIRPVRYSSIMAIVKARSRKIESMSLEAMKIASRQASRMSIAELSYPENSGQCQMLDGAPAEAVRTLVANLVEKGVI</sequence>
<evidence type="ECO:0000259" key="4">
    <source>
        <dbReference type="SMART" id="SM00893"/>
    </source>
</evidence>
<keyword evidence="3" id="KW-0249">Electron transport</keyword>
<dbReference type="InterPro" id="IPR014730">
    <property type="entry name" value="ETF_a/b_N"/>
</dbReference>
<dbReference type="RefSeq" id="WP_066513524.1">
    <property type="nucleotide sequence ID" value="NZ_LNCU01000107.1"/>
</dbReference>